<organism evidence="5 6">
    <name type="scientific">Rhodotorula taiwanensis</name>
    <dbReference type="NCBI Taxonomy" id="741276"/>
    <lineage>
        <taxon>Eukaryota</taxon>
        <taxon>Fungi</taxon>
        <taxon>Dikarya</taxon>
        <taxon>Basidiomycota</taxon>
        <taxon>Pucciniomycotina</taxon>
        <taxon>Microbotryomycetes</taxon>
        <taxon>Sporidiobolales</taxon>
        <taxon>Sporidiobolaceae</taxon>
        <taxon>Rhodotorula</taxon>
    </lineage>
</organism>
<dbReference type="EMBL" id="PJQD01000026">
    <property type="protein sequence ID" value="POY74230.1"/>
    <property type="molecule type" value="Genomic_DNA"/>
</dbReference>
<dbReference type="Proteomes" id="UP000237144">
    <property type="component" value="Unassembled WGS sequence"/>
</dbReference>
<dbReference type="GO" id="GO:0008270">
    <property type="term" value="F:zinc ion binding"/>
    <property type="evidence" value="ECO:0007669"/>
    <property type="project" value="UniProtKB-KW"/>
</dbReference>
<accession>A0A2S5BBT4</accession>
<keyword evidence="6" id="KW-1185">Reference proteome</keyword>
<evidence type="ECO:0000259" key="4">
    <source>
        <dbReference type="Pfam" id="PF01753"/>
    </source>
</evidence>
<dbReference type="AlphaFoldDB" id="A0A2S5BBT4"/>
<evidence type="ECO:0000313" key="5">
    <source>
        <dbReference type="EMBL" id="POY74230.1"/>
    </source>
</evidence>
<dbReference type="Gene3D" id="6.10.140.2220">
    <property type="match status" value="1"/>
</dbReference>
<sequence length="270" mass="29177">MTVATAKGACLLCGAPASARCSACASKSGVDLWSCSAEHQERAWPAHKILCGERANPARIPAFSQKEADLAWRRYNQTPAVDSQAEIQEQLKMMCELGTGKDVKAALDDLAAKASRPGAKLSDDEADVVAAIRVMNGSWYCTVPPEHAGKPPYLETFVSAYHSLTGRTSCDDIAADDILHSELCHRLVVHTVLHIQVDRIMLQVKAAQEKGEPMPADAALLKANYDSLRTFVRGAVAQKPDWPFAEPLEANLSSFLTNLGEPVLRKALAV</sequence>
<dbReference type="OrthoDB" id="2526465at2759"/>
<evidence type="ECO:0000256" key="3">
    <source>
        <dbReference type="ARBA" id="ARBA00022833"/>
    </source>
</evidence>
<keyword evidence="2" id="KW-0863">Zinc-finger</keyword>
<name>A0A2S5BBT4_9BASI</name>
<evidence type="ECO:0000256" key="2">
    <source>
        <dbReference type="ARBA" id="ARBA00022771"/>
    </source>
</evidence>
<comment type="caution">
    <text evidence="5">The sequence shown here is derived from an EMBL/GenBank/DDBJ whole genome shotgun (WGS) entry which is preliminary data.</text>
</comment>
<reference evidence="5 6" key="1">
    <citation type="journal article" date="2018" name="Front. Microbiol.">
        <title>Prospects for Fungal Bioremediation of Acidic Radioactive Waste Sites: Characterization and Genome Sequence of Rhodotorula taiwanensis MD1149.</title>
        <authorList>
            <person name="Tkavc R."/>
            <person name="Matrosova V.Y."/>
            <person name="Grichenko O.E."/>
            <person name="Gostincar C."/>
            <person name="Volpe R.P."/>
            <person name="Klimenkova P."/>
            <person name="Gaidamakova E.K."/>
            <person name="Zhou C.E."/>
            <person name="Stewart B.J."/>
            <person name="Lyman M.G."/>
            <person name="Malfatti S.A."/>
            <person name="Rubinfeld B."/>
            <person name="Courtot M."/>
            <person name="Singh J."/>
            <person name="Dalgard C.L."/>
            <person name="Hamilton T."/>
            <person name="Frey K.G."/>
            <person name="Gunde-Cimerman N."/>
            <person name="Dugan L."/>
            <person name="Daly M.J."/>
        </authorList>
    </citation>
    <scope>NUCLEOTIDE SEQUENCE [LARGE SCALE GENOMIC DNA]</scope>
    <source>
        <strain evidence="5 6">MD1149</strain>
    </source>
</reference>
<gene>
    <name evidence="5" type="ORF">BMF94_2668</name>
</gene>
<keyword evidence="3" id="KW-0862">Zinc</keyword>
<dbReference type="InterPro" id="IPR002893">
    <property type="entry name" value="Znf_MYND"/>
</dbReference>
<feature type="domain" description="MYND-type" evidence="4">
    <location>
        <begin position="10"/>
        <end position="51"/>
    </location>
</feature>
<dbReference type="SUPFAM" id="SSF144232">
    <property type="entry name" value="HIT/MYND zinc finger-like"/>
    <property type="match status" value="1"/>
</dbReference>
<keyword evidence="1" id="KW-0479">Metal-binding</keyword>
<protein>
    <recommendedName>
        <fullName evidence="4">MYND-type domain-containing protein</fullName>
    </recommendedName>
</protein>
<proteinExistence type="predicted"/>
<evidence type="ECO:0000256" key="1">
    <source>
        <dbReference type="ARBA" id="ARBA00022723"/>
    </source>
</evidence>
<evidence type="ECO:0000313" key="6">
    <source>
        <dbReference type="Proteomes" id="UP000237144"/>
    </source>
</evidence>
<dbReference type="Pfam" id="PF01753">
    <property type="entry name" value="zf-MYND"/>
    <property type="match status" value="1"/>
</dbReference>